<sequence length="157" mass="17185">MLARSIFTAIVVFTAITSGSQVHKRNQDIQDQAIARSNDADAIVFVPKCGGDPKNPNKDRKCQQPNPSLSSDEKTFMAGKRQIQGKRWGKRTPAIPLRKRDYECGGPGTCESDFAKCDGTCSDEGCTNVCDMEFAICLNECVVPGYIAFRYVPVAKA</sequence>
<dbReference type="OrthoDB" id="10424674at2759"/>
<dbReference type="Proteomes" id="UP000696280">
    <property type="component" value="Unassembled WGS sequence"/>
</dbReference>
<dbReference type="AlphaFoldDB" id="A0A9N9KQP9"/>
<evidence type="ECO:0000313" key="4">
    <source>
        <dbReference type="Proteomes" id="UP000696280"/>
    </source>
</evidence>
<feature type="chain" id="PRO_5040132456" description="WAP domain-containing protein" evidence="2">
    <location>
        <begin position="20"/>
        <end position="157"/>
    </location>
</feature>
<proteinExistence type="predicted"/>
<gene>
    <name evidence="3" type="ORF">HYFRA_00006790</name>
</gene>
<protein>
    <recommendedName>
        <fullName evidence="5">WAP domain-containing protein</fullName>
    </recommendedName>
</protein>
<evidence type="ECO:0000256" key="2">
    <source>
        <dbReference type="SAM" id="SignalP"/>
    </source>
</evidence>
<dbReference type="EMBL" id="CAJVRL010000037">
    <property type="protein sequence ID" value="CAG8950297.1"/>
    <property type="molecule type" value="Genomic_DNA"/>
</dbReference>
<keyword evidence="4" id="KW-1185">Reference proteome</keyword>
<comment type="caution">
    <text evidence="3">The sequence shown here is derived from an EMBL/GenBank/DDBJ whole genome shotgun (WGS) entry which is preliminary data.</text>
</comment>
<evidence type="ECO:0000313" key="3">
    <source>
        <dbReference type="EMBL" id="CAG8950297.1"/>
    </source>
</evidence>
<feature type="signal peptide" evidence="2">
    <location>
        <begin position="1"/>
        <end position="19"/>
    </location>
</feature>
<feature type="region of interest" description="Disordered" evidence="1">
    <location>
        <begin position="50"/>
        <end position="75"/>
    </location>
</feature>
<name>A0A9N9KQP9_9HELO</name>
<evidence type="ECO:0000256" key="1">
    <source>
        <dbReference type="SAM" id="MobiDB-lite"/>
    </source>
</evidence>
<reference evidence="3" key="1">
    <citation type="submission" date="2021-07" db="EMBL/GenBank/DDBJ databases">
        <authorList>
            <person name="Durling M."/>
        </authorList>
    </citation>
    <scope>NUCLEOTIDE SEQUENCE</scope>
</reference>
<evidence type="ECO:0008006" key="5">
    <source>
        <dbReference type="Google" id="ProtNLM"/>
    </source>
</evidence>
<keyword evidence="2" id="KW-0732">Signal</keyword>
<accession>A0A9N9KQP9</accession>
<organism evidence="3 4">
    <name type="scientific">Hymenoscyphus fraxineus</name>
    <dbReference type="NCBI Taxonomy" id="746836"/>
    <lineage>
        <taxon>Eukaryota</taxon>
        <taxon>Fungi</taxon>
        <taxon>Dikarya</taxon>
        <taxon>Ascomycota</taxon>
        <taxon>Pezizomycotina</taxon>
        <taxon>Leotiomycetes</taxon>
        <taxon>Helotiales</taxon>
        <taxon>Helotiaceae</taxon>
        <taxon>Hymenoscyphus</taxon>
    </lineage>
</organism>